<feature type="transmembrane region" description="Helical" evidence="1">
    <location>
        <begin position="42"/>
        <end position="60"/>
    </location>
</feature>
<keyword evidence="1" id="KW-0472">Membrane</keyword>
<feature type="transmembrane region" description="Helical" evidence="1">
    <location>
        <begin position="66"/>
        <end position="88"/>
    </location>
</feature>
<organism evidence="2 3">
    <name type="scientific">Variovorax ginsengisoli</name>
    <dbReference type="NCBI Taxonomy" id="363844"/>
    <lineage>
        <taxon>Bacteria</taxon>
        <taxon>Pseudomonadati</taxon>
        <taxon>Pseudomonadota</taxon>
        <taxon>Betaproteobacteria</taxon>
        <taxon>Burkholderiales</taxon>
        <taxon>Comamonadaceae</taxon>
        <taxon>Variovorax</taxon>
    </lineage>
</organism>
<comment type="caution">
    <text evidence="2">The sequence shown here is derived from an EMBL/GenBank/DDBJ whole genome shotgun (WGS) entry which is preliminary data.</text>
</comment>
<accession>A0ABT9S6R6</accession>
<keyword evidence="1" id="KW-1133">Transmembrane helix</keyword>
<name>A0ABT9S6R6_9BURK</name>
<evidence type="ECO:0000256" key="1">
    <source>
        <dbReference type="SAM" id="Phobius"/>
    </source>
</evidence>
<proteinExistence type="predicted"/>
<sequence>MGAQASAVVLCAAGCFTVSLISLGLSSLLLTSATVDGVVPPALHLLFVVLGVICTQTLPSGERATVAFEIFCCNCWAVAGGAFVAICLRANLQSMAWATLCFATGLFVALPFHLANPGSKACAFALRRMPLPNPTLSFQQRMCLCITDAEKLISMKLKGTLPSDPALDIYIQGLMAGIQTVGGMQGEPDISDNEEWSYWPRSSLIEIYGIGLKHGAYLRSTRDFREYEAKNN</sequence>
<feature type="transmembrane region" description="Helical" evidence="1">
    <location>
        <begin position="95"/>
        <end position="114"/>
    </location>
</feature>
<dbReference type="EMBL" id="JAUSRO010000006">
    <property type="protein sequence ID" value="MDP9900055.1"/>
    <property type="molecule type" value="Genomic_DNA"/>
</dbReference>
<feature type="transmembrane region" description="Helical" evidence="1">
    <location>
        <begin position="6"/>
        <end position="30"/>
    </location>
</feature>
<dbReference type="RefSeq" id="WP_307689860.1">
    <property type="nucleotide sequence ID" value="NZ_JAUSRO010000006.1"/>
</dbReference>
<protein>
    <submittedName>
        <fullName evidence="2">Uncharacterized protein</fullName>
    </submittedName>
</protein>
<gene>
    <name evidence="2" type="ORF">J2W36_002306</name>
</gene>
<keyword evidence="3" id="KW-1185">Reference proteome</keyword>
<reference evidence="2 3" key="1">
    <citation type="submission" date="2023-07" db="EMBL/GenBank/DDBJ databases">
        <title>Sorghum-associated microbial communities from plants grown in Nebraska, USA.</title>
        <authorList>
            <person name="Schachtman D."/>
        </authorList>
    </citation>
    <scope>NUCLEOTIDE SEQUENCE [LARGE SCALE GENOMIC DNA]</scope>
    <source>
        <strain evidence="2 3">DS1607</strain>
    </source>
</reference>
<keyword evidence="1" id="KW-0812">Transmembrane</keyword>
<dbReference type="Proteomes" id="UP001226867">
    <property type="component" value="Unassembled WGS sequence"/>
</dbReference>
<evidence type="ECO:0000313" key="3">
    <source>
        <dbReference type="Proteomes" id="UP001226867"/>
    </source>
</evidence>
<evidence type="ECO:0000313" key="2">
    <source>
        <dbReference type="EMBL" id="MDP9900055.1"/>
    </source>
</evidence>